<gene>
    <name evidence="2" type="ORF">GTP90_24550</name>
</gene>
<evidence type="ECO:0000256" key="1">
    <source>
        <dbReference type="SAM" id="SignalP"/>
    </source>
</evidence>
<name>A0A845GUY9_9BURK</name>
<dbReference type="AlphaFoldDB" id="A0A845GUY9"/>
<comment type="caution">
    <text evidence="2">The sequence shown here is derived from an EMBL/GenBank/DDBJ whole genome shotgun (WGS) entry which is preliminary data.</text>
</comment>
<feature type="chain" id="PRO_5032470379" evidence="1">
    <location>
        <begin position="28"/>
        <end position="82"/>
    </location>
</feature>
<keyword evidence="1" id="KW-0732">Signal</keyword>
<dbReference type="InterPro" id="IPR046256">
    <property type="entry name" value="DUF6289"/>
</dbReference>
<protein>
    <submittedName>
        <fullName evidence="2">Uncharacterized protein</fullName>
    </submittedName>
</protein>
<sequence>MRIRKLMVAVSAAAGLAGLAYSSIVVAEPNNARLYAYYSDASMTELVGEAGNGCHAGFHWGIKTAYYTYETFSCNAGYVPGH</sequence>
<dbReference type="Pfam" id="PF19806">
    <property type="entry name" value="DUF6289"/>
    <property type="match status" value="1"/>
</dbReference>
<feature type="signal peptide" evidence="1">
    <location>
        <begin position="1"/>
        <end position="27"/>
    </location>
</feature>
<accession>A0A845GUY9</accession>
<proteinExistence type="predicted"/>
<dbReference type="Proteomes" id="UP000447355">
    <property type="component" value="Unassembled WGS sequence"/>
</dbReference>
<reference evidence="2" key="1">
    <citation type="submission" date="2019-12" db="EMBL/GenBank/DDBJ databases">
        <title>Novel species isolated from a subtropical stream in China.</title>
        <authorList>
            <person name="Lu H."/>
        </authorList>
    </citation>
    <scope>NUCLEOTIDE SEQUENCE [LARGE SCALE GENOMIC DNA]</scope>
    <source>
        <strain evidence="2">FT81W</strain>
    </source>
</reference>
<dbReference type="EMBL" id="WWCX01000060">
    <property type="protein sequence ID" value="MYM97026.1"/>
    <property type="molecule type" value="Genomic_DNA"/>
</dbReference>
<organism evidence="2 3">
    <name type="scientific">Duganella vulcania</name>
    <dbReference type="NCBI Taxonomy" id="2692166"/>
    <lineage>
        <taxon>Bacteria</taxon>
        <taxon>Pseudomonadati</taxon>
        <taxon>Pseudomonadota</taxon>
        <taxon>Betaproteobacteria</taxon>
        <taxon>Burkholderiales</taxon>
        <taxon>Oxalobacteraceae</taxon>
        <taxon>Telluria group</taxon>
        <taxon>Duganella</taxon>
    </lineage>
</organism>
<evidence type="ECO:0000313" key="2">
    <source>
        <dbReference type="EMBL" id="MYM97026.1"/>
    </source>
</evidence>
<evidence type="ECO:0000313" key="3">
    <source>
        <dbReference type="Proteomes" id="UP000447355"/>
    </source>
</evidence>
<dbReference type="RefSeq" id="WP_161085992.1">
    <property type="nucleotide sequence ID" value="NZ_WWCX01000060.1"/>
</dbReference>